<feature type="region of interest" description="Disordered" evidence="1">
    <location>
        <begin position="37"/>
        <end position="65"/>
    </location>
</feature>
<sequence length="309" mass="33477">MCVAFSVDCPWSLQVAMAASVRPMAAIFDLRVATSSSPSAPVASASERQPVLQPRRPRPSGGGSRASAGGRCWLLLAAALCSSCWTLRSTCLQPGRACWAIPQIGPRRQRTQVAAVAESSESDSGRVVHILSEKEKSVILPNATVRSIDELMKEHAVEVLAAGAERTERAEGKDGIWYAYMKATRMGIWKNQVRLTCELRLGPSGSVSVDVVSFDVGRSTASGEMVFTKYEADTFSLEWKNSVTWMQQGDDLALVHTSTGRMRLALPWWFPLPDALVKATAVAGVNMMITDGQSKVAAAIAERHEARKQ</sequence>
<reference evidence="2" key="1">
    <citation type="submission" date="2021-02" db="EMBL/GenBank/DDBJ databases">
        <authorList>
            <person name="Dougan E. K."/>
            <person name="Rhodes N."/>
            <person name="Thang M."/>
            <person name="Chan C."/>
        </authorList>
    </citation>
    <scope>NUCLEOTIDE SEQUENCE</scope>
</reference>
<evidence type="ECO:0000313" key="2">
    <source>
        <dbReference type="EMBL" id="CAE8650950.1"/>
    </source>
</evidence>
<gene>
    <name evidence="2" type="ORF">PGLA2088_LOCUS8712</name>
</gene>
<evidence type="ECO:0000256" key="1">
    <source>
        <dbReference type="SAM" id="MobiDB-lite"/>
    </source>
</evidence>
<feature type="compositionally biased region" description="Low complexity" evidence="1">
    <location>
        <begin position="37"/>
        <end position="54"/>
    </location>
</feature>
<protein>
    <submittedName>
        <fullName evidence="2">Uncharacterized protein</fullName>
    </submittedName>
</protein>
<dbReference type="AlphaFoldDB" id="A0A813IJ45"/>
<dbReference type="Proteomes" id="UP000626109">
    <property type="component" value="Unassembled WGS sequence"/>
</dbReference>
<dbReference type="EMBL" id="CAJNNW010009433">
    <property type="protein sequence ID" value="CAE8650950.1"/>
    <property type="molecule type" value="Genomic_DNA"/>
</dbReference>
<proteinExistence type="predicted"/>
<evidence type="ECO:0000313" key="3">
    <source>
        <dbReference type="Proteomes" id="UP000626109"/>
    </source>
</evidence>
<organism evidence="2 3">
    <name type="scientific">Polarella glacialis</name>
    <name type="common">Dinoflagellate</name>
    <dbReference type="NCBI Taxonomy" id="89957"/>
    <lineage>
        <taxon>Eukaryota</taxon>
        <taxon>Sar</taxon>
        <taxon>Alveolata</taxon>
        <taxon>Dinophyceae</taxon>
        <taxon>Suessiales</taxon>
        <taxon>Suessiaceae</taxon>
        <taxon>Polarella</taxon>
    </lineage>
</organism>
<name>A0A813IJ45_POLGL</name>
<accession>A0A813IJ45</accession>
<comment type="caution">
    <text evidence="2">The sequence shown here is derived from an EMBL/GenBank/DDBJ whole genome shotgun (WGS) entry which is preliminary data.</text>
</comment>